<evidence type="ECO:0000313" key="13">
    <source>
        <dbReference type="EMBL" id="SHH18497.1"/>
    </source>
</evidence>
<keyword evidence="6" id="KW-0645">Protease</keyword>
<evidence type="ECO:0000256" key="8">
    <source>
        <dbReference type="ARBA" id="ARBA00022989"/>
    </source>
</evidence>
<evidence type="ECO:0000256" key="5">
    <source>
        <dbReference type="ARBA" id="ARBA00022741"/>
    </source>
</evidence>
<dbReference type="Pfam" id="PF00005">
    <property type="entry name" value="ABC_tran"/>
    <property type="match status" value="1"/>
</dbReference>
<dbReference type="Gene3D" id="1.20.1560.10">
    <property type="entry name" value="ABC transporter type 1, transmembrane domain"/>
    <property type="match status" value="1"/>
</dbReference>
<evidence type="ECO:0000313" key="14">
    <source>
        <dbReference type="Proteomes" id="UP000183954"/>
    </source>
</evidence>
<keyword evidence="3" id="KW-1003">Cell membrane</keyword>
<keyword evidence="6" id="KW-0788">Thiol protease</keyword>
<dbReference type="FunFam" id="3.40.50.300:FF:000299">
    <property type="entry name" value="ABC transporter ATP-binding protein/permease"/>
    <property type="match status" value="1"/>
</dbReference>
<feature type="transmembrane region" description="Helical" evidence="10">
    <location>
        <begin position="180"/>
        <end position="200"/>
    </location>
</feature>
<dbReference type="EMBL" id="FQXJ01000003">
    <property type="protein sequence ID" value="SHH18497.1"/>
    <property type="molecule type" value="Genomic_DNA"/>
</dbReference>
<evidence type="ECO:0000259" key="12">
    <source>
        <dbReference type="PROSITE" id="PS50929"/>
    </source>
</evidence>
<dbReference type="STRING" id="1121420.SAMN02746098_00388"/>
<reference evidence="14" key="1">
    <citation type="submission" date="2016-11" db="EMBL/GenBank/DDBJ databases">
        <authorList>
            <person name="Varghese N."/>
            <person name="Submissions S."/>
        </authorList>
    </citation>
    <scope>NUCLEOTIDE SEQUENCE [LARGE SCALE GENOMIC DNA]</scope>
    <source>
        <strain evidence="14">DSM 15449</strain>
    </source>
</reference>
<keyword evidence="8 10" id="KW-1133">Transmembrane helix</keyword>
<keyword evidence="14" id="KW-1185">Reference proteome</keyword>
<feature type="transmembrane region" description="Helical" evidence="10">
    <location>
        <begin position="433"/>
        <end position="457"/>
    </location>
</feature>
<dbReference type="PROSITE" id="PS50893">
    <property type="entry name" value="ABC_TRANSPORTER_2"/>
    <property type="match status" value="1"/>
</dbReference>
<evidence type="ECO:0000256" key="10">
    <source>
        <dbReference type="SAM" id="Phobius"/>
    </source>
</evidence>
<dbReference type="InterPro" id="IPR022515">
    <property type="entry name" value="NHPM_micro_ABC2"/>
</dbReference>
<dbReference type="InterPro" id="IPR003593">
    <property type="entry name" value="AAA+_ATPase"/>
</dbReference>
<dbReference type="PANTHER" id="PTHR24221">
    <property type="entry name" value="ATP-BINDING CASSETTE SUB-FAMILY B"/>
    <property type="match status" value="1"/>
</dbReference>
<dbReference type="Gene3D" id="3.40.50.300">
    <property type="entry name" value="P-loop containing nucleotide triphosphate hydrolases"/>
    <property type="match status" value="1"/>
</dbReference>
<evidence type="ECO:0000256" key="2">
    <source>
        <dbReference type="ARBA" id="ARBA00022448"/>
    </source>
</evidence>
<dbReference type="GO" id="GO:0034040">
    <property type="term" value="F:ATPase-coupled lipid transmembrane transporter activity"/>
    <property type="evidence" value="ECO:0007669"/>
    <property type="project" value="TreeGrafter"/>
</dbReference>
<dbReference type="PROSITE" id="PS00211">
    <property type="entry name" value="ABC_TRANSPORTER_1"/>
    <property type="match status" value="1"/>
</dbReference>
<dbReference type="NCBIfam" id="TIGR03797">
    <property type="entry name" value="NHLM_micro_ABC2"/>
    <property type="match status" value="1"/>
</dbReference>
<feature type="domain" description="ABC transporter" evidence="11">
    <location>
        <begin position="490"/>
        <end position="723"/>
    </location>
</feature>
<keyword evidence="5" id="KW-0547">Nucleotide-binding</keyword>
<proteinExistence type="predicted"/>
<keyword evidence="9 10" id="KW-0472">Membrane</keyword>
<dbReference type="PROSITE" id="PS50929">
    <property type="entry name" value="ABC_TM1F"/>
    <property type="match status" value="1"/>
</dbReference>
<organism evidence="13 14">
    <name type="scientific">Desulfosporosinus lacus DSM 15449</name>
    <dbReference type="NCBI Taxonomy" id="1121420"/>
    <lineage>
        <taxon>Bacteria</taxon>
        <taxon>Bacillati</taxon>
        <taxon>Bacillota</taxon>
        <taxon>Clostridia</taxon>
        <taxon>Eubacteriales</taxon>
        <taxon>Desulfitobacteriaceae</taxon>
        <taxon>Desulfosporosinus</taxon>
    </lineage>
</organism>
<evidence type="ECO:0000256" key="9">
    <source>
        <dbReference type="ARBA" id="ARBA00023136"/>
    </source>
</evidence>
<feature type="transmembrane region" description="Helical" evidence="10">
    <location>
        <begin position="290"/>
        <end position="311"/>
    </location>
</feature>
<feature type="transmembrane region" description="Helical" evidence="10">
    <location>
        <begin position="323"/>
        <end position="345"/>
    </location>
</feature>
<keyword evidence="2" id="KW-0813">Transport</keyword>
<evidence type="ECO:0000256" key="6">
    <source>
        <dbReference type="ARBA" id="ARBA00022807"/>
    </source>
</evidence>
<dbReference type="GO" id="GO:0140359">
    <property type="term" value="F:ABC-type transporter activity"/>
    <property type="evidence" value="ECO:0007669"/>
    <property type="project" value="InterPro"/>
</dbReference>
<accession>A0A1M5QWE4</accession>
<evidence type="ECO:0000256" key="7">
    <source>
        <dbReference type="ARBA" id="ARBA00022840"/>
    </source>
</evidence>
<dbReference type="PANTHER" id="PTHR24221:SF654">
    <property type="entry name" value="ATP-BINDING CASSETTE SUB-FAMILY B MEMBER 6"/>
    <property type="match status" value="1"/>
</dbReference>
<dbReference type="SUPFAM" id="SSF90123">
    <property type="entry name" value="ABC transporter transmembrane region"/>
    <property type="match status" value="1"/>
</dbReference>
<feature type="domain" description="ABC transmembrane type-1" evidence="12">
    <location>
        <begin position="181"/>
        <end position="458"/>
    </location>
</feature>
<dbReference type="InterPro" id="IPR011527">
    <property type="entry name" value="ABC1_TM_dom"/>
</dbReference>
<dbReference type="InterPro" id="IPR003439">
    <property type="entry name" value="ABC_transporter-like_ATP-bd"/>
</dbReference>
<feature type="transmembrane region" description="Helical" evidence="10">
    <location>
        <begin position="220"/>
        <end position="241"/>
    </location>
</feature>
<comment type="subcellular location">
    <subcellularLocation>
        <location evidence="1">Cell membrane</location>
        <topology evidence="1">Multi-pass membrane protein</topology>
    </subcellularLocation>
</comment>
<dbReference type="Proteomes" id="UP000183954">
    <property type="component" value="Unassembled WGS sequence"/>
</dbReference>
<dbReference type="InterPro" id="IPR036640">
    <property type="entry name" value="ABC1_TM_sf"/>
</dbReference>
<gene>
    <name evidence="13" type="ORF">SAMN02746098_00388</name>
</gene>
<keyword evidence="7 13" id="KW-0067">ATP-binding</keyword>
<evidence type="ECO:0000256" key="1">
    <source>
        <dbReference type="ARBA" id="ARBA00004651"/>
    </source>
</evidence>
<dbReference type="InterPro" id="IPR039421">
    <property type="entry name" value="Type_1_exporter"/>
</dbReference>
<dbReference type="RefSeq" id="WP_073027428.1">
    <property type="nucleotide sequence ID" value="NZ_FQXJ01000003.1"/>
</dbReference>
<dbReference type="InterPro" id="IPR027417">
    <property type="entry name" value="P-loop_NTPase"/>
</dbReference>
<evidence type="ECO:0000256" key="4">
    <source>
        <dbReference type="ARBA" id="ARBA00022692"/>
    </source>
</evidence>
<dbReference type="GO" id="GO:0016887">
    <property type="term" value="F:ATP hydrolysis activity"/>
    <property type="evidence" value="ECO:0007669"/>
    <property type="project" value="InterPro"/>
</dbReference>
<dbReference type="GO" id="GO:0005524">
    <property type="term" value="F:ATP binding"/>
    <property type="evidence" value="ECO:0007669"/>
    <property type="project" value="UniProtKB-KW"/>
</dbReference>
<keyword evidence="4 10" id="KW-0812">Transmembrane</keyword>
<keyword evidence="6" id="KW-0378">Hydrolase</keyword>
<protein>
    <submittedName>
        <fullName evidence="13">NHLM bacteriocin system ABC transporter, ATP-binding protein</fullName>
    </submittedName>
</protein>
<evidence type="ECO:0000259" key="11">
    <source>
        <dbReference type="PROSITE" id="PS50893"/>
    </source>
</evidence>
<sequence length="726" mass="79629">MTRSFDQQLQKRLENDQKAMEGSFYELAVIVGNKREEILQSKEKQPAVKGEIERILTFLRVKVPSLPEGVTDVNEQLEYMLRPSGVMRRRVELKGSWWKDGTGPLLGSTISGEAVAIMPRFPSGYDYFDADIGKKVKVNAKTADKLNDEGFCFYRPLPAKKLSITDLVFYILRSISHSDIALVLGASLLVSLLGMFTPYMSKQIFDSVIPSGTKSDVFPVAGLLIGATLGSVLFGITRSIVLLRFRDKISMSVQSAAMARVFSLPATFFKDYSAGELSSRTMSINQLCSMLSDSVMTSGLTALFSFVYIIQMQTFASSLVAPAMLIIISMLVFTILTGLLQIRLLTKQTKLSAKMNGLVFQLFNGIQKVKLAGAEKRVFSKWVEKYKNLGKVTYSPPLLLKIQGAVSGALTLGGSLILYYFAARSNVSVSNYIAFTVAYGSVSAAILQLSEIVMSLANIKPLLEMVKPILETVPEIDETKKIVTGLSGSIEMNNITFRYTENGPAILNNLSLRVKPGEYVGIVGKTGCGKSTLMRILLGFEKPESGAVYYDGSSLESLDVRSVRQNMGVVMQSGKLFSGDIFSNIIVTAPWLTLEDAWQAARMAGVEEDILAMPMGMHTVISEGSGGISGGQRQRIMIARAIAAKPKILFFDEATSALDNITQKIVSESLATLNCTRIVIAHRLSTIKMCDKILVFDRGVIVEEGTFEELMAKEGLFHEFASRQMA</sequence>
<dbReference type="AlphaFoldDB" id="A0A1M5QWE4"/>
<name>A0A1M5QWE4_9FIRM</name>
<evidence type="ECO:0000256" key="3">
    <source>
        <dbReference type="ARBA" id="ARBA00022475"/>
    </source>
</evidence>
<dbReference type="OrthoDB" id="9771903at2"/>
<dbReference type="GO" id="GO:0005886">
    <property type="term" value="C:plasma membrane"/>
    <property type="evidence" value="ECO:0007669"/>
    <property type="project" value="UniProtKB-SubCell"/>
</dbReference>
<dbReference type="SMART" id="SM00382">
    <property type="entry name" value="AAA"/>
    <property type="match status" value="1"/>
</dbReference>
<dbReference type="GO" id="GO:0008234">
    <property type="term" value="F:cysteine-type peptidase activity"/>
    <property type="evidence" value="ECO:0007669"/>
    <property type="project" value="UniProtKB-KW"/>
</dbReference>
<dbReference type="InterPro" id="IPR017871">
    <property type="entry name" value="ABC_transporter-like_CS"/>
</dbReference>
<dbReference type="SUPFAM" id="SSF52540">
    <property type="entry name" value="P-loop containing nucleoside triphosphate hydrolases"/>
    <property type="match status" value="1"/>
</dbReference>
<dbReference type="Pfam" id="PF00664">
    <property type="entry name" value="ABC_membrane"/>
    <property type="match status" value="1"/>
</dbReference>